<feature type="domain" description="RNase H type-1" evidence="1">
    <location>
        <begin position="33"/>
        <end position="99"/>
    </location>
</feature>
<dbReference type="GO" id="GO:0003676">
    <property type="term" value="F:nucleic acid binding"/>
    <property type="evidence" value="ECO:0007669"/>
    <property type="project" value="InterPro"/>
</dbReference>
<comment type="caution">
    <text evidence="2">The sequence shown here is derived from an EMBL/GenBank/DDBJ whole genome shotgun (WGS) entry which is preliminary data.</text>
</comment>
<accession>A0A8X6Q5Q6</accession>
<dbReference type="InterPro" id="IPR012337">
    <property type="entry name" value="RNaseH-like_sf"/>
</dbReference>
<keyword evidence="3" id="KW-1185">Reference proteome</keyword>
<dbReference type="SUPFAM" id="SSF53098">
    <property type="entry name" value="Ribonuclease H-like"/>
    <property type="match status" value="1"/>
</dbReference>
<name>A0A8X6Q5Q6_NEPPI</name>
<dbReference type="Proteomes" id="UP000887013">
    <property type="component" value="Unassembled WGS sequence"/>
</dbReference>
<dbReference type="GO" id="GO:0004523">
    <property type="term" value="F:RNA-DNA hybrid ribonuclease activity"/>
    <property type="evidence" value="ECO:0007669"/>
    <property type="project" value="InterPro"/>
</dbReference>
<dbReference type="OrthoDB" id="6433900at2759"/>
<proteinExistence type="predicted"/>
<evidence type="ECO:0000259" key="1">
    <source>
        <dbReference type="Pfam" id="PF00075"/>
    </source>
</evidence>
<dbReference type="AlphaFoldDB" id="A0A8X6Q5Q6"/>
<gene>
    <name evidence="2" type="primary">AVEN_41090_1</name>
    <name evidence="2" type="ORF">NPIL_360851</name>
</gene>
<evidence type="ECO:0000313" key="2">
    <source>
        <dbReference type="EMBL" id="GFU00570.1"/>
    </source>
</evidence>
<dbReference type="Gene3D" id="3.30.420.10">
    <property type="entry name" value="Ribonuclease H-like superfamily/Ribonuclease H"/>
    <property type="match status" value="1"/>
</dbReference>
<dbReference type="InterPro" id="IPR002156">
    <property type="entry name" value="RNaseH_domain"/>
</dbReference>
<sequence length="126" mass="13977">MWKQALGDIEEDPCIPFNLLTPTAILIKEVDAKDVWFLTDSKSSVQYLSNWPNILDKLGQDIILKLAALIQGGTVRLQYIPLHVGTYGNEVADLLAKEGNELPTDPSTQLQNSKDHSLFLANINTT</sequence>
<dbReference type="EMBL" id="BMAW01122821">
    <property type="protein sequence ID" value="GFU00570.1"/>
    <property type="molecule type" value="Genomic_DNA"/>
</dbReference>
<evidence type="ECO:0000313" key="3">
    <source>
        <dbReference type="Proteomes" id="UP000887013"/>
    </source>
</evidence>
<dbReference type="InterPro" id="IPR036397">
    <property type="entry name" value="RNaseH_sf"/>
</dbReference>
<dbReference type="Pfam" id="PF00075">
    <property type="entry name" value="RNase_H"/>
    <property type="match status" value="1"/>
</dbReference>
<organism evidence="2 3">
    <name type="scientific">Nephila pilipes</name>
    <name type="common">Giant wood spider</name>
    <name type="synonym">Nephila maculata</name>
    <dbReference type="NCBI Taxonomy" id="299642"/>
    <lineage>
        <taxon>Eukaryota</taxon>
        <taxon>Metazoa</taxon>
        <taxon>Ecdysozoa</taxon>
        <taxon>Arthropoda</taxon>
        <taxon>Chelicerata</taxon>
        <taxon>Arachnida</taxon>
        <taxon>Araneae</taxon>
        <taxon>Araneomorphae</taxon>
        <taxon>Entelegynae</taxon>
        <taxon>Araneoidea</taxon>
        <taxon>Nephilidae</taxon>
        <taxon>Nephila</taxon>
    </lineage>
</organism>
<protein>
    <submittedName>
        <fullName evidence="2">RNase H domain-containing protein</fullName>
    </submittedName>
</protein>
<reference evidence="2" key="1">
    <citation type="submission" date="2020-08" db="EMBL/GenBank/DDBJ databases">
        <title>Multicomponent nature underlies the extraordinary mechanical properties of spider dragline silk.</title>
        <authorList>
            <person name="Kono N."/>
            <person name="Nakamura H."/>
            <person name="Mori M."/>
            <person name="Yoshida Y."/>
            <person name="Ohtoshi R."/>
            <person name="Malay A.D."/>
            <person name="Moran D.A.P."/>
            <person name="Tomita M."/>
            <person name="Numata K."/>
            <person name="Arakawa K."/>
        </authorList>
    </citation>
    <scope>NUCLEOTIDE SEQUENCE</scope>
</reference>